<reference evidence="2 3" key="1">
    <citation type="submission" date="2019-07" db="EMBL/GenBank/DDBJ databases">
        <authorList>
            <person name="Kim J."/>
        </authorList>
    </citation>
    <scope>NUCLEOTIDE SEQUENCE [LARGE SCALE GENOMIC DNA]</scope>
    <source>
        <strain evidence="2 3">G13</strain>
    </source>
</reference>
<protein>
    <submittedName>
        <fullName evidence="2">GNAT family N-acetyltransferase</fullName>
    </submittedName>
</protein>
<proteinExistence type="predicted"/>
<feature type="domain" description="N-acetyltransferase" evidence="1">
    <location>
        <begin position="16"/>
        <end position="167"/>
    </location>
</feature>
<evidence type="ECO:0000259" key="1">
    <source>
        <dbReference type="PROSITE" id="PS51186"/>
    </source>
</evidence>
<evidence type="ECO:0000313" key="3">
    <source>
        <dbReference type="Proteomes" id="UP000316330"/>
    </source>
</evidence>
<dbReference type="Pfam" id="PF00583">
    <property type="entry name" value="Acetyltransf_1"/>
    <property type="match status" value="1"/>
</dbReference>
<dbReference type="SUPFAM" id="SSF55729">
    <property type="entry name" value="Acyl-CoA N-acyltransferases (Nat)"/>
    <property type="match status" value="1"/>
</dbReference>
<organism evidence="2 3">
    <name type="scientific">Cohnella terricola</name>
    <dbReference type="NCBI Taxonomy" id="1289167"/>
    <lineage>
        <taxon>Bacteria</taxon>
        <taxon>Bacillati</taxon>
        <taxon>Bacillota</taxon>
        <taxon>Bacilli</taxon>
        <taxon>Bacillales</taxon>
        <taxon>Paenibacillaceae</taxon>
        <taxon>Cohnella</taxon>
    </lineage>
</organism>
<dbReference type="EMBL" id="VNJJ01000003">
    <property type="protein sequence ID" value="TVY02010.1"/>
    <property type="molecule type" value="Genomic_DNA"/>
</dbReference>
<evidence type="ECO:0000313" key="2">
    <source>
        <dbReference type="EMBL" id="TVY02010.1"/>
    </source>
</evidence>
<dbReference type="OrthoDB" id="2830399at2"/>
<keyword evidence="3" id="KW-1185">Reference proteome</keyword>
<dbReference type="Gene3D" id="3.40.630.30">
    <property type="match status" value="1"/>
</dbReference>
<dbReference type="PROSITE" id="PS51186">
    <property type="entry name" value="GNAT"/>
    <property type="match status" value="1"/>
</dbReference>
<dbReference type="GO" id="GO:0016747">
    <property type="term" value="F:acyltransferase activity, transferring groups other than amino-acyl groups"/>
    <property type="evidence" value="ECO:0007669"/>
    <property type="project" value="InterPro"/>
</dbReference>
<dbReference type="InterPro" id="IPR016181">
    <property type="entry name" value="Acyl_CoA_acyltransferase"/>
</dbReference>
<accession>A0A559JQ67</accession>
<dbReference type="AlphaFoldDB" id="A0A559JQ67"/>
<comment type="caution">
    <text evidence="2">The sequence shown here is derived from an EMBL/GenBank/DDBJ whole genome shotgun (WGS) entry which is preliminary data.</text>
</comment>
<dbReference type="CDD" id="cd04301">
    <property type="entry name" value="NAT_SF"/>
    <property type="match status" value="1"/>
</dbReference>
<sequence>MASNYANNGKSQMKHQTTNQWDDKLWAASEPVYREAFPEHGRKSEAIIRRMFNRALCTLHVWSLEDATVAMALTAYDERTWTLIIDYIAVNQAWQGRGIGRSCVERIRDWAAAVQPECRGIIIEVEAERTEENAKRIRFWEGAGFKLTDYVYAYIWVPETYRAMTLSLNSAEPLTSDGKELFKAITRYHERAYRGKD</sequence>
<dbReference type="Proteomes" id="UP000316330">
    <property type="component" value="Unassembled WGS sequence"/>
</dbReference>
<name>A0A559JQ67_9BACL</name>
<keyword evidence="2" id="KW-0808">Transferase</keyword>
<dbReference type="RefSeq" id="WP_144699476.1">
    <property type="nucleotide sequence ID" value="NZ_VNJJ01000003.1"/>
</dbReference>
<dbReference type="InterPro" id="IPR000182">
    <property type="entry name" value="GNAT_dom"/>
</dbReference>
<gene>
    <name evidence="2" type="ORF">FPZ45_06085</name>
</gene>